<dbReference type="PANTHER" id="PTHR43179">
    <property type="entry name" value="RHAMNOSYLTRANSFERASE WBBL"/>
    <property type="match status" value="1"/>
</dbReference>
<name>A0ABS7Y2H3_9FLAO</name>
<evidence type="ECO:0000313" key="2">
    <source>
        <dbReference type="EMBL" id="MCA0153801.1"/>
    </source>
</evidence>
<keyword evidence="3" id="KW-1185">Reference proteome</keyword>
<feature type="domain" description="Glycosyltransferase 2-like" evidence="1">
    <location>
        <begin position="4"/>
        <end position="144"/>
    </location>
</feature>
<organism evidence="2 3">
    <name type="scientific">Winogradskyella vincentii</name>
    <dbReference type="NCBI Taxonomy" id="2877122"/>
    <lineage>
        <taxon>Bacteria</taxon>
        <taxon>Pseudomonadati</taxon>
        <taxon>Bacteroidota</taxon>
        <taxon>Flavobacteriia</taxon>
        <taxon>Flavobacteriales</taxon>
        <taxon>Flavobacteriaceae</taxon>
        <taxon>Winogradskyella</taxon>
    </lineage>
</organism>
<sequence>MKLSIIILNYNVEHFLELCLKSVVRATSTIESQIIVVDNASNDGSCAMVKSKFPKVKLIENEDNFGFSKGNNIGVASAKGEFLCILNPDTVVAEDTFIKLIEFYNQRAKTGIVGCQLIDGTGCFLPESKRNIPTPFVSIRKMIGMDKSYYANHIDKDGVGKADVYVGAFMFLKSKIYNEVGGFDEDYFMYGEDIDLSYRIKKSGYTNYYFGKTSIIHFKGESTMKNSVYAERFFNAMQIFYKKHFKSNPLFNTIVWFGIKALKITSRSKQSKAPMIKSTYIFAENLNSGVSNKLVKPIEPIQDLGIELQPDSMLVYDCDYTEFKTIINDMKQKSKQVNCVYRFLLKSSNFILGSDSSVSRGVVVKF</sequence>
<dbReference type="Gene3D" id="3.90.550.10">
    <property type="entry name" value="Spore Coat Polysaccharide Biosynthesis Protein SpsA, Chain A"/>
    <property type="match status" value="1"/>
</dbReference>
<dbReference type="InterPro" id="IPR001173">
    <property type="entry name" value="Glyco_trans_2-like"/>
</dbReference>
<evidence type="ECO:0000259" key="1">
    <source>
        <dbReference type="Pfam" id="PF00535"/>
    </source>
</evidence>
<dbReference type="SUPFAM" id="SSF53448">
    <property type="entry name" value="Nucleotide-diphospho-sugar transferases"/>
    <property type="match status" value="1"/>
</dbReference>
<accession>A0ABS7Y2H3</accession>
<dbReference type="InterPro" id="IPR029044">
    <property type="entry name" value="Nucleotide-diphossugar_trans"/>
</dbReference>
<dbReference type="RefSeq" id="WP_224478757.1">
    <property type="nucleotide sequence ID" value="NZ_JAIUJS010000005.1"/>
</dbReference>
<dbReference type="PANTHER" id="PTHR43179:SF7">
    <property type="entry name" value="RHAMNOSYLTRANSFERASE WBBL"/>
    <property type="match status" value="1"/>
</dbReference>
<proteinExistence type="predicted"/>
<dbReference type="EMBL" id="JAIUJS010000005">
    <property type="protein sequence ID" value="MCA0153801.1"/>
    <property type="molecule type" value="Genomic_DNA"/>
</dbReference>
<dbReference type="Pfam" id="PF00535">
    <property type="entry name" value="Glycos_transf_2"/>
    <property type="match status" value="1"/>
</dbReference>
<dbReference type="Proteomes" id="UP001198402">
    <property type="component" value="Unassembled WGS sequence"/>
</dbReference>
<comment type="caution">
    <text evidence="2">The sequence shown here is derived from an EMBL/GenBank/DDBJ whole genome shotgun (WGS) entry which is preliminary data.</text>
</comment>
<dbReference type="CDD" id="cd04186">
    <property type="entry name" value="GT_2_like_c"/>
    <property type="match status" value="1"/>
</dbReference>
<evidence type="ECO:0000313" key="3">
    <source>
        <dbReference type="Proteomes" id="UP001198402"/>
    </source>
</evidence>
<gene>
    <name evidence="2" type="ORF">LBV24_11275</name>
</gene>
<protein>
    <submittedName>
        <fullName evidence="2">Glycosyltransferase family 2 protein</fullName>
    </submittedName>
</protein>
<reference evidence="3" key="1">
    <citation type="submission" date="2023-07" db="EMBL/GenBank/DDBJ databases">
        <authorList>
            <person name="Yue Y."/>
        </authorList>
    </citation>
    <scope>NUCLEOTIDE SEQUENCE [LARGE SCALE GENOMIC DNA]</scope>
    <source>
        <strain evidence="3">2Y89</strain>
    </source>
</reference>